<feature type="binding site" evidence="10">
    <location>
        <position position="80"/>
    </location>
    <ligand>
        <name>Na(+)</name>
        <dbReference type="ChEBI" id="CHEBI:29101"/>
        <note>structural</note>
    </ligand>
</feature>
<keyword evidence="3 10" id="KW-0812">Transmembrane</keyword>
<protein>
    <recommendedName>
        <fullName evidence="10">Fluoride-specific ion channel FluC</fullName>
    </recommendedName>
</protein>
<keyword evidence="6 10" id="KW-0407">Ion channel</keyword>
<keyword evidence="10" id="KW-0813">Transport</keyword>
<evidence type="ECO:0000256" key="2">
    <source>
        <dbReference type="ARBA" id="ARBA00022475"/>
    </source>
</evidence>
<sequence length="128" mass="12873">MSGLLGAVLVGVGGGVGAAARFWLADTVRARRPDGFPWGTWIVNAVGSLLIGLVTGWFVLSGEASPWQLLLAVGVCGGFTTFSTSIVETATMLRGGRPVRAVVHALSTLTVSVLAVAGGLVLVAAALG</sequence>
<proteinExistence type="inferred from homology"/>
<feature type="transmembrane region" description="Helical" evidence="10">
    <location>
        <begin position="99"/>
        <end position="127"/>
    </location>
</feature>
<evidence type="ECO:0000256" key="6">
    <source>
        <dbReference type="ARBA" id="ARBA00023303"/>
    </source>
</evidence>
<feature type="transmembrane region" description="Helical" evidence="10">
    <location>
        <begin position="66"/>
        <end position="87"/>
    </location>
</feature>
<dbReference type="GO" id="GO:0005886">
    <property type="term" value="C:plasma membrane"/>
    <property type="evidence" value="ECO:0007669"/>
    <property type="project" value="UniProtKB-SubCell"/>
</dbReference>
<comment type="catalytic activity">
    <reaction evidence="8">
        <text>fluoride(in) = fluoride(out)</text>
        <dbReference type="Rhea" id="RHEA:76159"/>
        <dbReference type="ChEBI" id="CHEBI:17051"/>
    </reaction>
    <physiologicalReaction direction="left-to-right" evidence="8">
        <dbReference type="Rhea" id="RHEA:76160"/>
    </physiologicalReaction>
</comment>
<comment type="caution">
    <text evidence="11">The sequence shown here is derived from an EMBL/GenBank/DDBJ whole genome shotgun (WGS) entry which is preliminary data.</text>
</comment>
<dbReference type="InterPro" id="IPR003691">
    <property type="entry name" value="FluC"/>
</dbReference>
<evidence type="ECO:0000313" key="11">
    <source>
        <dbReference type="EMBL" id="NNU26680.1"/>
    </source>
</evidence>
<dbReference type="AlphaFoldDB" id="A0A849K2Z2"/>
<dbReference type="Pfam" id="PF02537">
    <property type="entry name" value="CRCB"/>
    <property type="match status" value="1"/>
</dbReference>
<dbReference type="HAMAP" id="MF_00454">
    <property type="entry name" value="FluC"/>
    <property type="match status" value="1"/>
</dbReference>
<dbReference type="EMBL" id="JABFAJ010000007">
    <property type="protein sequence ID" value="NNU26680.1"/>
    <property type="molecule type" value="Genomic_DNA"/>
</dbReference>
<keyword evidence="10" id="KW-0479">Metal-binding</keyword>
<organism evidence="11 12">
    <name type="scientific">Isoptericola sediminis</name>
    <dbReference type="NCBI Taxonomy" id="2733572"/>
    <lineage>
        <taxon>Bacteria</taxon>
        <taxon>Bacillati</taxon>
        <taxon>Actinomycetota</taxon>
        <taxon>Actinomycetes</taxon>
        <taxon>Micrococcales</taxon>
        <taxon>Promicromonosporaceae</taxon>
        <taxon>Isoptericola</taxon>
    </lineage>
</organism>
<dbReference type="GO" id="GO:0046872">
    <property type="term" value="F:metal ion binding"/>
    <property type="evidence" value="ECO:0007669"/>
    <property type="project" value="UniProtKB-KW"/>
</dbReference>
<keyword evidence="10" id="KW-0915">Sodium</keyword>
<comment type="function">
    <text evidence="9 10">Fluoride-specific ion channel. Important for reducing fluoride concentration in the cell, thus reducing its toxicity.</text>
</comment>
<dbReference type="RefSeq" id="WP_171246196.1">
    <property type="nucleotide sequence ID" value="NZ_JABFAJ010000007.1"/>
</dbReference>
<dbReference type="PANTHER" id="PTHR28259">
    <property type="entry name" value="FLUORIDE EXPORT PROTEIN 1-RELATED"/>
    <property type="match status" value="1"/>
</dbReference>
<evidence type="ECO:0000256" key="9">
    <source>
        <dbReference type="ARBA" id="ARBA00049940"/>
    </source>
</evidence>
<accession>A0A849K2Z2</accession>
<dbReference type="Proteomes" id="UP000557204">
    <property type="component" value="Unassembled WGS sequence"/>
</dbReference>
<dbReference type="GO" id="GO:0140114">
    <property type="term" value="P:cellular detoxification of fluoride"/>
    <property type="evidence" value="ECO:0007669"/>
    <property type="project" value="UniProtKB-UniRule"/>
</dbReference>
<keyword evidence="10" id="KW-0406">Ion transport</keyword>
<keyword evidence="5 10" id="KW-0472">Membrane</keyword>
<gene>
    <name evidence="10 11" type="primary">crcB</name>
    <name evidence="10" type="synonym">fluC</name>
    <name evidence="11" type="ORF">HLI28_03875</name>
</gene>
<comment type="similarity">
    <text evidence="7 10">Belongs to the fluoride channel Fluc/FEX (TC 1.A.43) family.</text>
</comment>
<evidence type="ECO:0000256" key="4">
    <source>
        <dbReference type="ARBA" id="ARBA00022989"/>
    </source>
</evidence>
<keyword evidence="12" id="KW-1185">Reference proteome</keyword>
<feature type="binding site" evidence="10">
    <location>
        <position position="77"/>
    </location>
    <ligand>
        <name>Na(+)</name>
        <dbReference type="ChEBI" id="CHEBI:29101"/>
        <note>structural</note>
    </ligand>
</feature>
<comment type="activity regulation">
    <text evidence="10">Na(+) is not transported, but it plays an essential structural role and its presence is essential for fluoride channel function.</text>
</comment>
<feature type="transmembrane region" description="Helical" evidence="10">
    <location>
        <begin position="6"/>
        <end position="24"/>
    </location>
</feature>
<evidence type="ECO:0000256" key="10">
    <source>
        <dbReference type="HAMAP-Rule" id="MF_00454"/>
    </source>
</evidence>
<evidence type="ECO:0000256" key="7">
    <source>
        <dbReference type="ARBA" id="ARBA00035120"/>
    </source>
</evidence>
<evidence type="ECO:0000256" key="1">
    <source>
        <dbReference type="ARBA" id="ARBA00004651"/>
    </source>
</evidence>
<evidence type="ECO:0000313" key="12">
    <source>
        <dbReference type="Proteomes" id="UP000557204"/>
    </source>
</evidence>
<dbReference type="NCBIfam" id="TIGR00494">
    <property type="entry name" value="crcB"/>
    <property type="match status" value="1"/>
</dbReference>
<keyword evidence="4 10" id="KW-1133">Transmembrane helix</keyword>
<keyword evidence="2 10" id="KW-1003">Cell membrane</keyword>
<comment type="subcellular location">
    <subcellularLocation>
        <location evidence="1 10">Cell membrane</location>
        <topology evidence="1 10">Multi-pass membrane protein</topology>
    </subcellularLocation>
</comment>
<dbReference type="GO" id="GO:0062054">
    <property type="term" value="F:fluoride channel activity"/>
    <property type="evidence" value="ECO:0007669"/>
    <property type="project" value="UniProtKB-UniRule"/>
</dbReference>
<evidence type="ECO:0000256" key="5">
    <source>
        <dbReference type="ARBA" id="ARBA00023136"/>
    </source>
</evidence>
<feature type="transmembrane region" description="Helical" evidence="10">
    <location>
        <begin position="36"/>
        <end position="60"/>
    </location>
</feature>
<evidence type="ECO:0000256" key="3">
    <source>
        <dbReference type="ARBA" id="ARBA00022692"/>
    </source>
</evidence>
<evidence type="ECO:0000256" key="8">
    <source>
        <dbReference type="ARBA" id="ARBA00035585"/>
    </source>
</evidence>
<name>A0A849K2Z2_9MICO</name>
<reference evidence="11 12" key="1">
    <citation type="submission" date="2020-05" db="EMBL/GenBank/DDBJ databases">
        <title>Genome sequence of Isoptericola sp. JC619 isolated from Chilika lagoon, India.</title>
        <authorList>
            <person name="Kumar D."/>
            <person name="Appam K."/>
            <person name="Gandham S."/>
            <person name="Uppada J."/>
            <person name="Sasikala C."/>
            <person name="Venkata Ramana C."/>
        </authorList>
    </citation>
    <scope>NUCLEOTIDE SEQUENCE [LARGE SCALE GENOMIC DNA]</scope>
    <source>
        <strain evidence="11 12">JC619</strain>
    </source>
</reference>
<dbReference type="PANTHER" id="PTHR28259:SF1">
    <property type="entry name" value="FLUORIDE EXPORT PROTEIN 1-RELATED"/>
    <property type="match status" value="1"/>
</dbReference>